<proteinExistence type="predicted"/>
<accession>A0A375HEK8</accession>
<evidence type="ECO:0000313" key="1">
    <source>
        <dbReference type="EMBL" id="SPD48813.1"/>
    </source>
</evidence>
<name>A0A375HEK8_9BURK</name>
<geneLocation type="plasmid" evidence="1">
    <name>I</name>
</geneLocation>
<protein>
    <recommendedName>
        <fullName evidence="2">Transposase</fullName>
    </recommendedName>
</protein>
<gene>
    <name evidence="1" type="ORF">CBM2612_P0158</name>
</gene>
<keyword evidence="1" id="KW-0614">Plasmid</keyword>
<dbReference type="EMBL" id="LT984809">
    <property type="protein sequence ID" value="SPD48813.1"/>
    <property type="molecule type" value="Genomic_DNA"/>
</dbReference>
<organism evidence="1">
    <name type="scientific">Cupriavidus taiwanensis</name>
    <dbReference type="NCBI Taxonomy" id="164546"/>
    <lineage>
        <taxon>Bacteria</taxon>
        <taxon>Pseudomonadati</taxon>
        <taxon>Pseudomonadota</taxon>
        <taxon>Betaproteobacteria</taxon>
        <taxon>Burkholderiales</taxon>
        <taxon>Burkholderiaceae</taxon>
        <taxon>Cupriavidus</taxon>
    </lineage>
</organism>
<reference evidence="1" key="1">
    <citation type="submission" date="2018-01" db="EMBL/GenBank/DDBJ databases">
        <authorList>
            <person name="Gaut B.S."/>
            <person name="Morton B.R."/>
            <person name="Clegg M.T."/>
            <person name="Duvall M.R."/>
        </authorList>
    </citation>
    <scope>NUCLEOTIDE SEQUENCE</scope>
    <source>
        <strain evidence="1">Cupriavidus taiwanensis STM 8555</strain>
    </source>
</reference>
<dbReference type="AlphaFoldDB" id="A0A375HEK8"/>
<sequence>MVVDPIGRQVFWIGKGRSRETARAFFEQL</sequence>
<evidence type="ECO:0008006" key="2">
    <source>
        <dbReference type="Google" id="ProtNLM"/>
    </source>
</evidence>